<feature type="domain" description="ABC3 transporter permease C-terminal" evidence="8">
    <location>
        <begin position="285"/>
        <end position="397"/>
    </location>
</feature>
<dbReference type="AlphaFoldDB" id="A0A420EEP0"/>
<feature type="transmembrane region" description="Helical" evidence="7">
    <location>
        <begin position="26"/>
        <end position="47"/>
    </location>
</feature>
<dbReference type="PANTHER" id="PTHR30572">
    <property type="entry name" value="MEMBRANE COMPONENT OF TRANSPORTER-RELATED"/>
    <property type="match status" value="1"/>
</dbReference>
<gene>
    <name evidence="10" type="ORF">D7I43_32050</name>
</gene>
<evidence type="ECO:0000256" key="4">
    <source>
        <dbReference type="ARBA" id="ARBA00022989"/>
    </source>
</evidence>
<evidence type="ECO:0000313" key="10">
    <source>
        <dbReference type="EMBL" id="RKF19155.1"/>
    </source>
</evidence>
<dbReference type="Proteomes" id="UP000285744">
    <property type="component" value="Unassembled WGS sequence"/>
</dbReference>
<keyword evidence="2" id="KW-1003">Cell membrane</keyword>
<keyword evidence="3 7" id="KW-0812">Transmembrane</keyword>
<evidence type="ECO:0000256" key="1">
    <source>
        <dbReference type="ARBA" id="ARBA00004651"/>
    </source>
</evidence>
<feature type="domain" description="MacB-like periplasmic core" evidence="9">
    <location>
        <begin position="25"/>
        <end position="236"/>
    </location>
</feature>
<dbReference type="EMBL" id="RAQQ01000065">
    <property type="protein sequence ID" value="RKF19155.1"/>
    <property type="molecule type" value="Genomic_DNA"/>
</dbReference>
<organism evidence="10 11">
    <name type="scientific">Micromonospora globbae</name>
    <dbReference type="NCBI Taxonomy" id="1894969"/>
    <lineage>
        <taxon>Bacteria</taxon>
        <taxon>Bacillati</taxon>
        <taxon>Actinomycetota</taxon>
        <taxon>Actinomycetes</taxon>
        <taxon>Micromonosporales</taxon>
        <taxon>Micromonosporaceae</taxon>
        <taxon>Micromonospora</taxon>
    </lineage>
</organism>
<comment type="subcellular location">
    <subcellularLocation>
        <location evidence="1">Cell membrane</location>
        <topology evidence="1">Multi-pass membrane protein</topology>
    </subcellularLocation>
</comment>
<comment type="similarity">
    <text evidence="6">Belongs to the ABC-4 integral membrane protein family.</text>
</comment>
<evidence type="ECO:0000256" key="2">
    <source>
        <dbReference type="ARBA" id="ARBA00022475"/>
    </source>
</evidence>
<dbReference type="InterPro" id="IPR003838">
    <property type="entry name" value="ABC3_permease_C"/>
</dbReference>
<evidence type="ECO:0000256" key="7">
    <source>
        <dbReference type="SAM" id="Phobius"/>
    </source>
</evidence>
<dbReference type="GO" id="GO:0022857">
    <property type="term" value="F:transmembrane transporter activity"/>
    <property type="evidence" value="ECO:0007669"/>
    <property type="project" value="TreeGrafter"/>
</dbReference>
<dbReference type="Pfam" id="PF02687">
    <property type="entry name" value="FtsX"/>
    <property type="match status" value="1"/>
</dbReference>
<dbReference type="RefSeq" id="WP_120332297.1">
    <property type="nucleotide sequence ID" value="NZ_RAQQ01000065.1"/>
</dbReference>
<reference evidence="10 11" key="1">
    <citation type="journal article" date="2018" name="Int. J. Syst. Evol. Microbiol.">
        <title>Micromonospora globbae sp. nov., an endophytic actinomycete isolated from roots of Globba winitii C. H. Wright.</title>
        <authorList>
            <person name="Kuncharoen N."/>
            <person name="Pittayakhajonwut P."/>
            <person name="Tanasupawat S."/>
        </authorList>
    </citation>
    <scope>NUCLEOTIDE SEQUENCE [LARGE SCALE GENOMIC DNA]</scope>
    <source>
        <strain evidence="10 11">WPS1-2</strain>
    </source>
</reference>
<keyword evidence="4 7" id="KW-1133">Transmembrane helix</keyword>
<evidence type="ECO:0000256" key="5">
    <source>
        <dbReference type="ARBA" id="ARBA00023136"/>
    </source>
</evidence>
<comment type="caution">
    <text evidence="10">The sequence shown here is derived from an EMBL/GenBank/DDBJ whole genome shotgun (WGS) entry which is preliminary data.</text>
</comment>
<sequence length="403" mass="42177">MRSRLRLRALADEAASGVLERPGRTILTLLGTVLGVGAFVAVLGLTATASGQISKRFTALAATEVTVEEADREDLADDRSSFPDDADARVATINGVINAGVYWAVSPEVVGHVTGVPLIGVQENVAQVLAASPGFLKAIRPELATGRLFDEVHQMRQDRVAVIGDSVASSLGIGDLSQQPAIFIGGIPFTVIGVIGQVQRQPEVLQQILIPSHTVEATWPERVRSMETQRMLVETRLGAADVVGSQVAVAIRPNRPEAFRVLTPPDPKDLSEAVSTDLGNLFLTLAGVCLVIGTVGIANTTLVAVLERQHEIGLRRALGAQPRHIAAQFLAESTILGGLGGIAGASAGIGTVVIVAIARDWTPIIATWTAFAAPAVGVVTGLLAGLYPAIRAARVEPAEALRR</sequence>
<keyword evidence="5 7" id="KW-0472">Membrane</keyword>
<name>A0A420EEP0_9ACTN</name>
<feature type="transmembrane region" description="Helical" evidence="7">
    <location>
        <begin position="364"/>
        <end position="387"/>
    </location>
</feature>
<evidence type="ECO:0000259" key="9">
    <source>
        <dbReference type="Pfam" id="PF12704"/>
    </source>
</evidence>
<dbReference type="Pfam" id="PF12704">
    <property type="entry name" value="MacB_PCD"/>
    <property type="match status" value="1"/>
</dbReference>
<feature type="transmembrane region" description="Helical" evidence="7">
    <location>
        <begin position="335"/>
        <end position="358"/>
    </location>
</feature>
<dbReference type="PANTHER" id="PTHR30572:SF4">
    <property type="entry name" value="ABC TRANSPORTER PERMEASE YTRF"/>
    <property type="match status" value="1"/>
</dbReference>
<accession>A0A420EEP0</accession>
<evidence type="ECO:0000256" key="3">
    <source>
        <dbReference type="ARBA" id="ARBA00022692"/>
    </source>
</evidence>
<evidence type="ECO:0000256" key="6">
    <source>
        <dbReference type="ARBA" id="ARBA00038076"/>
    </source>
</evidence>
<proteinExistence type="inferred from homology"/>
<dbReference type="InterPro" id="IPR025857">
    <property type="entry name" value="MacB_PCD"/>
</dbReference>
<dbReference type="GO" id="GO:0005886">
    <property type="term" value="C:plasma membrane"/>
    <property type="evidence" value="ECO:0007669"/>
    <property type="project" value="UniProtKB-SubCell"/>
</dbReference>
<feature type="transmembrane region" description="Helical" evidence="7">
    <location>
        <begin position="281"/>
        <end position="306"/>
    </location>
</feature>
<protein>
    <submittedName>
        <fullName evidence="10">ABC transporter permease</fullName>
    </submittedName>
</protein>
<dbReference type="InterPro" id="IPR050250">
    <property type="entry name" value="Macrolide_Exporter_MacB"/>
</dbReference>
<evidence type="ECO:0000313" key="11">
    <source>
        <dbReference type="Proteomes" id="UP000285744"/>
    </source>
</evidence>
<evidence type="ECO:0000259" key="8">
    <source>
        <dbReference type="Pfam" id="PF02687"/>
    </source>
</evidence>
<dbReference type="OrthoDB" id="9780560at2"/>